<protein>
    <submittedName>
        <fullName evidence="3">Kiaa1143</fullName>
    </submittedName>
</protein>
<keyword evidence="4" id="KW-1185">Reference proteome</keyword>
<evidence type="ECO:0000259" key="2">
    <source>
        <dbReference type="Pfam" id="PF15377"/>
    </source>
</evidence>
<evidence type="ECO:0000256" key="1">
    <source>
        <dbReference type="SAM" id="MobiDB-lite"/>
    </source>
</evidence>
<reference evidence="3 4" key="1">
    <citation type="submission" date="2023-09" db="EMBL/GenBank/DDBJ databases">
        <title>Nesidiocoris tenuis whole genome shotgun sequence.</title>
        <authorList>
            <person name="Shibata T."/>
            <person name="Shimoda M."/>
            <person name="Kobayashi T."/>
            <person name="Uehara T."/>
        </authorList>
    </citation>
    <scope>NUCLEOTIDE SEQUENCE [LARGE SCALE GENOMIC DNA]</scope>
    <source>
        <strain evidence="3 4">Japan</strain>
    </source>
</reference>
<dbReference type="InterPro" id="IPR040219">
    <property type="entry name" value="KIAA1143-like"/>
</dbReference>
<accession>A0ABN7B4T6</accession>
<dbReference type="Pfam" id="PF15377">
    <property type="entry name" value="DUF4604"/>
    <property type="match status" value="1"/>
</dbReference>
<dbReference type="PANTHER" id="PTHR31195">
    <property type="entry name" value="GEO02494P1"/>
    <property type="match status" value="1"/>
</dbReference>
<evidence type="ECO:0000313" key="3">
    <source>
        <dbReference type="EMBL" id="BES98190.1"/>
    </source>
</evidence>
<proteinExistence type="predicted"/>
<feature type="domain" description="DUF4604" evidence="2">
    <location>
        <begin position="7"/>
        <end position="138"/>
    </location>
</feature>
<evidence type="ECO:0000313" key="4">
    <source>
        <dbReference type="Proteomes" id="UP001307889"/>
    </source>
</evidence>
<dbReference type="InterPro" id="IPR027911">
    <property type="entry name" value="DUF4604"/>
</dbReference>
<dbReference type="EMBL" id="AP028917">
    <property type="protein sequence ID" value="BES98190.1"/>
    <property type="molecule type" value="Genomic_DNA"/>
</dbReference>
<dbReference type="PANTHER" id="PTHR31195:SF2">
    <property type="entry name" value="GEO02494P1"/>
    <property type="match status" value="1"/>
</dbReference>
<dbReference type="Proteomes" id="UP001307889">
    <property type="component" value="Chromosome 9"/>
</dbReference>
<sequence>MSNRGKRNVAFIKPKEPAFLARLKQQAGYKEGPSVDTKREALPSLNSSDESDGEDQPQVVVLKSGDLTEEEARLAKKEVEEAPADISKRVIFQKPVKPRAVDSAKNGQAKDSKKRQSKEDISGRKQKQQKQLLSFDDQDGEED</sequence>
<organism evidence="3 4">
    <name type="scientific">Nesidiocoris tenuis</name>
    <dbReference type="NCBI Taxonomy" id="355587"/>
    <lineage>
        <taxon>Eukaryota</taxon>
        <taxon>Metazoa</taxon>
        <taxon>Ecdysozoa</taxon>
        <taxon>Arthropoda</taxon>
        <taxon>Hexapoda</taxon>
        <taxon>Insecta</taxon>
        <taxon>Pterygota</taxon>
        <taxon>Neoptera</taxon>
        <taxon>Paraneoptera</taxon>
        <taxon>Hemiptera</taxon>
        <taxon>Heteroptera</taxon>
        <taxon>Panheteroptera</taxon>
        <taxon>Cimicomorpha</taxon>
        <taxon>Miridae</taxon>
        <taxon>Dicyphina</taxon>
        <taxon>Nesidiocoris</taxon>
    </lineage>
</organism>
<feature type="region of interest" description="Disordered" evidence="1">
    <location>
        <begin position="23"/>
        <end position="143"/>
    </location>
</feature>
<name>A0ABN7B4T6_9HEMI</name>
<gene>
    <name evidence="3" type="ORF">NTJ_11004</name>
</gene>
<feature type="compositionally biased region" description="Basic and acidic residues" evidence="1">
    <location>
        <begin position="70"/>
        <end position="80"/>
    </location>
</feature>